<dbReference type="Pfam" id="PF13350">
    <property type="entry name" value="Y_phosphatase3"/>
    <property type="match status" value="1"/>
</dbReference>
<keyword evidence="2" id="KW-0732">Signal</keyword>
<keyword evidence="5" id="KW-1185">Reference proteome</keyword>
<dbReference type="PROSITE" id="PS50056">
    <property type="entry name" value="TYR_PHOSPHATASE_2"/>
    <property type="match status" value="1"/>
</dbReference>
<accession>A0ABW4MVA0</accession>
<dbReference type="InterPro" id="IPR000387">
    <property type="entry name" value="Tyr_Pase_dom"/>
</dbReference>
<dbReference type="RefSeq" id="WP_377281352.1">
    <property type="nucleotide sequence ID" value="NZ_JBHRSI010000003.1"/>
</dbReference>
<comment type="caution">
    <text evidence="4">The sequence shown here is derived from an EMBL/GenBank/DDBJ whole genome shotgun (WGS) entry which is preliminary data.</text>
</comment>
<gene>
    <name evidence="4" type="ORF">ACFSC0_00270</name>
</gene>
<evidence type="ECO:0000256" key="1">
    <source>
        <dbReference type="ARBA" id="ARBA00009580"/>
    </source>
</evidence>
<protein>
    <submittedName>
        <fullName evidence="4">Tyrosine-protein phosphatase</fullName>
        <ecNumber evidence="4">3.1.3.48</ecNumber>
    </submittedName>
</protein>
<dbReference type="Proteomes" id="UP001597237">
    <property type="component" value="Unassembled WGS sequence"/>
</dbReference>
<dbReference type="PANTHER" id="PTHR31126:SF1">
    <property type="entry name" value="TYROSINE SPECIFIC PROTEIN PHOSPHATASES DOMAIN-CONTAINING PROTEIN"/>
    <property type="match status" value="1"/>
</dbReference>
<evidence type="ECO:0000259" key="3">
    <source>
        <dbReference type="PROSITE" id="PS50056"/>
    </source>
</evidence>
<dbReference type="EMBL" id="JBHUEY010000001">
    <property type="protein sequence ID" value="MFD1781815.1"/>
    <property type="molecule type" value="Genomic_DNA"/>
</dbReference>
<evidence type="ECO:0000256" key="2">
    <source>
        <dbReference type="SAM" id="SignalP"/>
    </source>
</evidence>
<dbReference type="PANTHER" id="PTHR31126">
    <property type="entry name" value="TYROSINE-PROTEIN PHOSPHATASE"/>
    <property type="match status" value="1"/>
</dbReference>
<reference evidence="5" key="1">
    <citation type="journal article" date="2019" name="Int. J. Syst. Evol. Microbiol.">
        <title>The Global Catalogue of Microorganisms (GCM) 10K type strain sequencing project: providing services to taxonomists for standard genome sequencing and annotation.</title>
        <authorList>
            <consortium name="The Broad Institute Genomics Platform"/>
            <consortium name="The Broad Institute Genome Sequencing Center for Infectious Disease"/>
            <person name="Wu L."/>
            <person name="Ma J."/>
        </authorList>
    </citation>
    <scope>NUCLEOTIDE SEQUENCE [LARGE SCALE GENOMIC DNA]</scope>
    <source>
        <strain evidence="5">DFY28</strain>
    </source>
</reference>
<name>A0ABW4MVA0_9CAUL</name>
<feature type="domain" description="Tyrosine specific protein phosphatases" evidence="3">
    <location>
        <begin position="222"/>
        <end position="257"/>
    </location>
</feature>
<keyword evidence="4" id="KW-0378">Hydrolase</keyword>
<dbReference type="EC" id="3.1.3.48" evidence="4"/>
<evidence type="ECO:0000313" key="5">
    <source>
        <dbReference type="Proteomes" id="UP001597237"/>
    </source>
</evidence>
<sequence length="351" mass="38076">MRTTHLLAGAVAACFFATGAGAAVSDAAVERSGGQLQVTWTAAAGEPVDVFVADRPDAPVSAMTLVSDDDKDGRHALAAPEQRRLFVLLRGPDGADVRVAERLVPLEAVQNFRDVGGYRTADGRRVRWGLIYRSAELAGLSPSHAEVVQALGIRNVHDLRSNSERESAPTNWPGEAKPAIHAADYKMDFSGFAQAFAGGIDEAEARETFKAFYPQVLESHREQFRDLFQSLLKAEGPVLYHCSAGKDRTGVATALVLTALGVPRETVIADYELSNRYYRMDLSRAADASPEFRMFASLQPEVVKVFQGVEGEYLEAVFAEIDRRGGMAAYLEKELGVGPAEVARLKAAYLE</sequence>
<dbReference type="SUPFAM" id="SSF52799">
    <property type="entry name" value="(Phosphotyrosine protein) phosphatases II"/>
    <property type="match status" value="1"/>
</dbReference>
<feature type="signal peptide" evidence="2">
    <location>
        <begin position="1"/>
        <end position="22"/>
    </location>
</feature>
<dbReference type="InterPro" id="IPR029021">
    <property type="entry name" value="Prot-tyrosine_phosphatase-like"/>
</dbReference>
<proteinExistence type="inferred from homology"/>
<comment type="similarity">
    <text evidence="1">Belongs to the protein-tyrosine phosphatase family.</text>
</comment>
<dbReference type="InterPro" id="IPR026893">
    <property type="entry name" value="Tyr/Ser_Pase_IphP-type"/>
</dbReference>
<dbReference type="GO" id="GO:0004725">
    <property type="term" value="F:protein tyrosine phosphatase activity"/>
    <property type="evidence" value="ECO:0007669"/>
    <property type="project" value="UniProtKB-EC"/>
</dbReference>
<dbReference type="Gene3D" id="3.90.190.10">
    <property type="entry name" value="Protein tyrosine phosphatase superfamily"/>
    <property type="match status" value="1"/>
</dbReference>
<evidence type="ECO:0000313" key="4">
    <source>
        <dbReference type="EMBL" id="MFD1781815.1"/>
    </source>
</evidence>
<feature type="chain" id="PRO_5045968943" evidence="2">
    <location>
        <begin position="23"/>
        <end position="351"/>
    </location>
</feature>
<organism evidence="4 5">
    <name type="scientific">Phenylobacterium terrae</name>
    <dbReference type="NCBI Taxonomy" id="2665495"/>
    <lineage>
        <taxon>Bacteria</taxon>
        <taxon>Pseudomonadati</taxon>
        <taxon>Pseudomonadota</taxon>
        <taxon>Alphaproteobacteria</taxon>
        <taxon>Caulobacterales</taxon>
        <taxon>Caulobacteraceae</taxon>
        <taxon>Phenylobacterium</taxon>
    </lineage>
</organism>